<dbReference type="Proteomes" id="UP000605201">
    <property type="component" value="Unassembled WGS sequence"/>
</dbReference>
<organism evidence="1 2">
    <name type="scientific">Candidatus Desulfatibia vada</name>
    <dbReference type="NCBI Taxonomy" id="2841696"/>
    <lineage>
        <taxon>Bacteria</taxon>
        <taxon>Pseudomonadati</taxon>
        <taxon>Thermodesulfobacteriota</taxon>
        <taxon>Desulfobacteria</taxon>
        <taxon>Desulfobacterales</taxon>
        <taxon>Desulfobacterales incertae sedis</taxon>
        <taxon>Candidatus Desulfatibia</taxon>
    </lineage>
</organism>
<protein>
    <submittedName>
        <fullName evidence="1">Uncharacterized protein</fullName>
    </submittedName>
</protein>
<sequence length="81" mass="9443">MPENITLDVWMLENRWTNTTMAKRLTENGYKVHHSTISQIRHKKIITSGRLAQEIYLFTERAVSLEEILGIKSQDTSENKP</sequence>
<evidence type="ECO:0000313" key="1">
    <source>
        <dbReference type="EMBL" id="MBC8431467.1"/>
    </source>
</evidence>
<gene>
    <name evidence="1" type="ORF">H8D96_06065</name>
</gene>
<comment type="caution">
    <text evidence="1">The sequence shown here is derived from an EMBL/GenBank/DDBJ whole genome shotgun (WGS) entry which is preliminary data.</text>
</comment>
<reference evidence="1 2" key="1">
    <citation type="submission" date="2020-08" db="EMBL/GenBank/DDBJ databases">
        <title>Bridging the membrane lipid divide: bacteria of the FCB group superphylum have the potential to synthesize archaeal ether lipids.</title>
        <authorList>
            <person name="Villanueva L."/>
            <person name="Von Meijenfeldt F.A.B."/>
            <person name="Westbye A.B."/>
            <person name="Yadav S."/>
            <person name="Hopmans E.C."/>
            <person name="Dutilh B.E."/>
            <person name="Sinninghe Damste J.S."/>
        </authorList>
    </citation>
    <scope>NUCLEOTIDE SEQUENCE [LARGE SCALE GENOMIC DNA]</scope>
    <source>
        <strain evidence="1">NIOZ-UU17</strain>
    </source>
</reference>
<proteinExistence type="predicted"/>
<name>A0A8J6TQK5_9BACT</name>
<accession>A0A8J6TQK5</accession>
<evidence type="ECO:0000313" key="2">
    <source>
        <dbReference type="Proteomes" id="UP000605201"/>
    </source>
</evidence>
<dbReference type="EMBL" id="JACNIG010000144">
    <property type="protein sequence ID" value="MBC8431467.1"/>
    <property type="molecule type" value="Genomic_DNA"/>
</dbReference>
<dbReference type="AlphaFoldDB" id="A0A8J6TQK5"/>